<keyword evidence="1" id="KW-0175">Coiled coil</keyword>
<feature type="non-terminal residue" evidence="2">
    <location>
        <position position="1"/>
    </location>
</feature>
<gene>
    <name evidence="2" type="ORF">ILUMI_17471</name>
</gene>
<reference evidence="2" key="1">
    <citation type="submission" date="2019-08" db="EMBL/GenBank/DDBJ databases">
        <title>The genome of the North American firefly Photinus pyralis.</title>
        <authorList>
            <consortium name="Photinus pyralis genome working group"/>
            <person name="Fallon T.R."/>
            <person name="Sander Lower S.E."/>
            <person name="Weng J.-K."/>
        </authorList>
    </citation>
    <scope>NUCLEOTIDE SEQUENCE</scope>
    <source>
        <strain evidence="2">TRF0915ILg1</strain>
        <tissue evidence="2">Whole body</tissue>
    </source>
</reference>
<dbReference type="Proteomes" id="UP000801492">
    <property type="component" value="Unassembled WGS sequence"/>
</dbReference>
<accession>A0A8K0G512</accession>
<evidence type="ECO:0000313" key="2">
    <source>
        <dbReference type="EMBL" id="KAF2888702.1"/>
    </source>
</evidence>
<organism evidence="2 3">
    <name type="scientific">Ignelater luminosus</name>
    <name type="common">Cucubano</name>
    <name type="synonym">Pyrophorus luminosus</name>
    <dbReference type="NCBI Taxonomy" id="2038154"/>
    <lineage>
        <taxon>Eukaryota</taxon>
        <taxon>Metazoa</taxon>
        <taxon>Ecdysozoa</taxon>
        <taxon>Arthropoda</taxon>
        <taxon>Hexapoda</taxon>
        <taxon>Insecta</taxon>
        <taxon>Pterygota</taxon>
        <taxon>Neoptera</taxon>
        <taxon>Endopterygota</taxon>
        <taxon>Coleoptera</taxon>
        <taxon>Polyphaga</taxon>
        <taxon>Elateriformia</taxon>
        <taxon>Elateroidea</taxon>
        <taxon>Elateridae</taxon>
        <taxon>Agrypninae</taxon>
        <taxon>Pyrophorini</taxon>
        <taxon>Ignelater</taxon>
    </lineage>
</organism>
<dbReference type="EMBL" id="VTPC01074704">
    <property type="protein sequence ID" value="KAF2888702.1"/>
    <property type="molecule type" value="Genomic_DNA"/>
</dbReference>
<comment type="caution">
    <text evidence="2">The sequence shown here is derived from an EMBL/GenBank/DDBJ whole genome shotgun (WGS) entry which is preliminary data.</text>
</comment>
<feature type="coiled-coil region" evidence="1">
    <location>
        <begin position="14"/>
        <end position="41"/>
    </location>
</feature>
<proteinExistence type="predicted"/>
<sequence>DNTQDSNSGGSDSKDKLYNMKEKLNEKMKEYSNKSDDVIRKPWTNATVEKAIHEILDSNNPETNKTSRQYGLTRKYDTMEIGEKRMLIEKRKSNDDPVVVIIPVEEYFDKLLQYHRATGHGGRDKMLEEDLERFKDSYKEREMVSEGGENQVASLEQEMCSICSRNLNEASFVSRQDKIVTERQKSHEDQKRVAEKMIETSGKKLKSVAVAVVVLSVPWPFRLSKFNWENT</sequence>
<evidence type="ECO:0000313" key="3">
    <source>
        <dbReference type="Proteomes" id="UP000801492"/>
    </source>
</evidence>
<name>A0A8K0G512_IGNLU</name>
<evidence type="ECO:0000256" key="1">
    <source>
        <dbReference type="SAM" id="Coils"/>
    </source>
</evidence>
<dbReference type="AlphaFoldDB" id="A0A8K0G512"/>
<dbReference type="OrthoDB" id="6818577at2759"/>
<keyword evidence="3" id="KW-1185">Reference proteome</keyword>
<protein>
    <submittedName>
        <fullName evidence="2">Uncharacterized protein</fullName>
    </submittedName>
</protein>